<evidence type="ECO:0000313" key="2">
    <source>
        <dbReference type="EMBL" id="QZN98630.1"/>
    </source>
</evidence>
<dbReference type="EMBL" id="CP081869">
    <property type="protein sequence ID" value="QZN98630.1"/>
    <property type="molecule type" value="Genomic_DNA"/>
</dbReference>
<keyword evidence="3" id="KW-1185">Reference proteome</keyword>
<evidence type="ECO:0000313" key="3">
    <source>
        <dbReference type="Proteomes" id="UP000825701"/>
    </source>
</evidence>
<name>A0A9E6R5L4_9HYPH</name>
<gene>
    <name evidence="2" type="ORF">K6K41_16580</name>
</gene>
<dbReference type="AlphaFoldDB" id="A0A9E6R5L4"/>
<accession>A0A9E6R5L4</accession>
<feature type="region of interest" description="Disordered" evidence="1">
    <location>
        <begin position="148"/>
        <end position="180"/>
    </location>
</feature>
<reference evidence="2" key="1">
    <citation type="submission" date="2021-08" db="EMBL/GenBank/DDBJ databases">
        <authorList>
            <person name="Zhang H."/>
            <person name="Xu M."/>
            <person name="Yu Z."/>
            <person name="Yang L."/>
            <person name="Cai Y."/>
        </authorList>
    </citation>
    <scope>NUCLEOTIDE SEQUENCE</scope>
    <source>
        <strain evidence="2">CHL1</strain>
    </source>
</reference>
<dbReference type="Proteomes" id="UP000825701">
    <property type="component" value="Chromosome"/>
</dbReference>
<dbReference type="KEGG" id="cmet:K6K41_16580"/>
<proteinExistence type="predicted"/>
<organism evidence="2 3">
    <name type="scientific">Chenggangzhangella methanolivorans</name>
    <dbReference type="NCBI Taxonomy" id="1437009"/>
    <lineage>
        <taxon>Bacteria</taxon>
        <taxon>Pseudomonadati</taxon>
        <taxon>Pseudomonadota</taxon>
        <taxon>Alphaproteobacteria</taxon>
        <taxon>Hyphomicrobiales</taxon>
        <taxon>Methylopilaceae</taxon>
        <taxon>Chenggangzhangella</taxon>
    </lineage>
</organism>
<evidence type="ECO:0000256" key="1">
    <source>
        <dbReference type="SAM" id="MobiDB-lite"/>
    </source>
</evidence>
<sequence length="210" mass="23095">MPDALFTLTDLAETVAKSFKASEDQQRLFHRQAKNLLNQRLIEATTTKGGRRDSLLDLREAAKARIQLAVIDAGLDATTLRAIDSFWDRAAEASLGLPIINGCYPPRALDACLRDAADRKAPAWDFVIIILRGLETGERTIMAAFERADQPERPEEDPMSGRGPHADGVEVAEGNIGDDGNLRWRTREALQTIATIRLPATALVRPLLEA</sequence>
<dbReference type="RefSeq" id="WP_261401572.1">
    <property type="nucleotide sequence ID" value="NZ_CP081869.1"/>
</dbReference>
<protein>
    <submittedName>
        <fullName evidence="2">Uncharacterized protein</fullName>
    </submittedName>
</protein>